<feature type="domain" description="MotA/TolQ/ExbB proton channel" evidence="10">
    <location>
        <begin position="68"/>
        <end position="173"/>
    </location>
</feature>
<sequence>MVKLFNDGGTFMYPLLFMLFFGLVVAFERFYTLSKAHIDSKDFFTQIQEALKQGGPDAAAEVCSNTQGPVASVLHAGLLRLERGLDHVEKAISESGAVEMAFLEKGMVWLSTVANIAPLLGFLGTVSGMINSFDSIAAAGDVEPSIVACGISEALITTAGGLCIAIPIQAFHN</sequence>
<evidence type="ECO:0000256" key="3">
    <source>
        <dbReference type="ARBA" id="ARBA00022448"/>
    </source>
</evidence>
<reference evidence="11" key="1">
    <citation type="submission" date="2018-05" db="EMBL/GenBank/DDBJ databases">
        <authorList>
            <person name="Lanie J.A."/>
            <person name="Ng W.-L."/>
            <person name="Kazmierczak K.M."/>
            <person name="Andrzejewski T.M."/>
            <person name="Davidsen T.M."/>
            <person name="Wayne K.J."/>
            <person name="Tettelin H."/>
            <person name="Glass J.I."/>
            <person name="Rusch D."/>
            <person name="Podicherti R."/>
            <person name="Tsui H.-C.T."/>
            <person name="Winkler M.E."/>
        </authorList>
    </citation>
    <scope>NUCLEOTIDE SEQUENCE</scope>
</reference>
<keyword evidence="6" id="KW-0653">Protein transport</keyword>
<dbReference type="InterPro" id="IPR002898">
    <property type="entry name" value="MotA_ExbB_proton_chnl"/>
</dbReference>
<feature type="non-terminal residue" evidence="11">
    <location>
        <position position="173"/>
    </location>
</feature>
<evidence type="ECO:0000256" key="8">
    <source>
        <dbReference type="ARBA" id="ARBA00023136"/>
    </source>
</evidence>
<dbReference type="AlphaFoldDB" id="A0A382K313"/>
<dbReference type="GO" id="GO:0005886">
    <property type="term" value="C:plasma membrane"/>
    <property type="evidence" value="ECO:0007669"/>
    <property type="project" value="UniProtKB-SubCell"/>
</dbReference>
<keyword evidence="7 9" id="KW-1133">Transmembrane helix</keyword>
<evidence type="ECO:0000256" key="7">
    <source>
        <dbReference type="ARBA" id="ARBA00022989"/>
    </source>
</evidence>
<dbReference type="InterPro" id="IPR050790">
    <property type="entry name" value="ExbB/TolQ_transport"/>
</dbReference>
<keyword evidence="4" id="KW-1003">Cell membrane</keyword>
<gene>
    <name evidence="11" type="ORF">METZ01_LOCUS271393</name>
</gene>
<evidence type="ECO:0000313" key="11">
    <source>
        <dbReference type="EMBL" id="SVC18539.1"/>
    </source>
</evidence>
<comment type="similarity">
    <text evidence="2">Belongs to the ExbB/TolQ family.</text>
</comment>
<feature type="transmembrane region" description="Helical" evidence="9">
    <location>
        <begin position="12"/>
        <end position="31"/>
    </location>
</feature>
<dbReference type="EMBL" id="UINC01077942">
    <property type="protein sequence ID" value="SVC18539.1"/>
    <property type="molecule type" value="Genomic_DNA"/>
</dbReference>
<keyword evidence="3" id="KW-0813">Transport</keyword>
<dbReference type="PANTHER" id="PTHR30625">
    <property type="entry name" value="PROTEIN TOLQ"/>
    <property type="match status" value="1"/>
</dbReference>
<comment type="subcellular location">
    <subcellularLocation>
        <location evidence="1">Cell membrane</location>
        <topology evidence="1">Multi-pass membrane protein</topology>
    </subcellularLocation>
</comment>
<dbReference type="PANTHER" id="PTHR30625:SF15">
    <property type="entry name" value="BIOPOLYMER TRANSPORT PROTEIN EXBB"/>
    <property type="match status" value="1"/>
</dbReference>
<evidence type="ECO:0000256" key="5">
    <source>
        <dbReference type="ARBA" id="ARBA00022692"/>
    </source>
</evidence>
<name>A0A382K313_9ZZZZ</name>
<organism evidence="11">
    <name type="scientific">marine metagenome</name>
    <dbReference type="NCBI Taxonomy" id="408172"/>
    <lineage>
        <taxon>unclassified sequences</taxon>
        <taxon>metagenomes</taxon>
        <taxon>ecological metagenomes</taxon>
    </lineage>
</organism>
<accession>A0A382K313</accession>
<dbReference type="Pfam" id="PF01618">
    <property type="entry name" value="MotA_ExbB"/>
    <property type="match status" value="1"/>
</dbReference>
<evidence type="ECO:0000256" key="6">
    <source>
        <dbReference type="ARBA" id="ARBA00022927"/>
    </source>
</evidence>
<evidence type="ECO:0000259" key="10">
    <source>
        <dbReference type="Pfam" id="PF01618"/>
    </source>
</evidence>
<evidence type="ECO:0000256" key="9">
    <source>
        <dbReference type="SAM" id="Phobius"/>
    </source>
</evidence>
<evidence type="ECO:0000256" key="1">
    <source>
        <dbReference type="ARBA" id="ARBA00004651"/>
    </source>
</evidence>
<keyword evidence="8 9" id="KW-0472">Membrane</keyword>
<evidence type="ECO:0000256" key="2">
    <source>
        <dbReference type="ARBA" id="ARBA00010442"/>
    </source>
</evidence>
<dbReference type="GO" id="GO:0017038">
    <property type="term" value="P:protein import"/>
    <property type="evidence" value="ECO:0007669"/>
    <property type="project" value="TreeGrafter"/>
</dbReference>
<protein>
    <recommendedName>
        <fullName evidence="10">MotA/TolQ/ExbB proton channel domain-containing protein</fullName>
    </recommendedName>
</protein>
<proteinExistence type="inferred from homology"/>
<keyword evidence="5 9" id="KW-0812">Transmembrane</keyword>
<evidence type="ECO:0000256" key="4">
    <source>
        <dbReference type="ARBA" id="ARBA00022475"/>
    </source>
</evidence>